<evidence type="ECO:0000313" key="2">
    <source>
        <dbReference type="EMBL" id="MBP1948975.1"/>
    </source>
</evidence>
<sequence>MVGVLKGFVKFFVSNLAVVLAIMLLPIFLITDSVTFFDDIMNYLFNNKKS</sequence>
<evidence type="ECO:0000256" key="1">
    <source>
        <dbReference type="SAM" id="Phobius"/>
    </source>
</evidence>
<organism evidence="2 3">
    <name type="scientific">Virgibacillus litoralis</name>
    <dbReference type="NCBI Taxonomy" id="578221"/>
    <lineage>
        <taxon>Bacteria</taxon>
        <taxon>Bacillati</taxon>
        <taxon>Bacillota</taxon>
        <taxon>Bacilli</taxon>
        <taxon>Bacillales</taxon>
        <taxon>Bacillaceae</taxon>
        <taxon>Virgibacillus</taxon>
    </lineage>
</organism>
<name>A0ABS4HDH7_9BACI</name>
<keyword evidence="1" id="KW-1133">Transmembrane helix</keyword>
<keyword evidence="1" id="KW-0472">Membrane</keyword>
<comment type="caution">
    <text evidence="2">The sequence shown here is derived from an EMBL/GenBank/DDBJ whole genome shotgun (WGS) entry which is preliminary data.</text>
</comment>
<keyword evidence="1" id="KW-0812">Transmembrane</keyword>
<evidence type="ECO:0000313" key="3">
    <source>
        <dbReference type="Proteomes" id="UP001519328"/>
    </source>
</evidence>
<keyword evidence="3" id="KW-1185">Reference proteome</keyword>
<dbReference type="EMBL" id="JAGGKK010000009">
    <property type="protein sequence ID" value="MBP1948975.1"/>
    <property type="molecule type" value="Genomic_DNA"/>
</dbReference>
<feature type="transmembrane region" description="Helical" evidence="1">
    <location>
        <begin position="12"/>
        <end position="31"/>
    </location>
</feature>
<protein>
    <submittedName>
        <fullName evidence="2">Uncharacterized protein</fullName>
    </submittedName>
</protein>
<accession>A0ABS4HDH7</accession>
<proteinExistence type="predicted"/>
<dbReference type="Proteomes" id="UP001519328">
    <property type="component" value="Unassembled WGS sequence"/>
</dbReference>
<reference evidence="2 3" key="1">
    <citation type="submission" date="2021-03" db="EMBL/GenBank/DDBJ databases">
        <title>Genomic Encyclopedia of Type Strains, Phase IV (KMG-IV): sequencing the most valuable type-strain genomes for metagenomic binning, comparative biology and taxonomic classification.</title>
        <authorList>
            <person name="Goeker M."/>
        </authorList>
    </citation>
    <scope>NUCLEOTIDE SEQUENCE [LARGE SCALE GENOMIC DNA]</scope>
    <source>
        <strain evidence="2 3">DSM 21085</strain>
    </source>
</reference>
<gene>
    <name evidence="2" type="ORF">J2Z82_001912</name>
</gene>